<dbReference type="EMBL" id="BK016265">
    <property type="protein sequence ID" value="DAG05849.1"/>
    <property type="molecule type" value="Genomic_DNA"/>
</dbReference>
<sequence length="84" mass="10163">MVKSVDYYQHVVNNFIREDLVSTNDLYQHEVNLFCYLKDLYSKVKSEFNIVIDDIDVIRYLDSMLNQTQKNLYMYHNSNNEMIN</sequence>
<protein>
    <submittedName>
        <fullName evidence="1">Uncharacterized protein</fullName>
    </submittedName>
</protein>
<reference evidence="1" key="1">
    <citation type="journal article" date="2021" name="Proc. Natl. Acad. Sci. U.S.A.">
        <title>A Catalog of Tens of Thousands of Viruses from Human Metagenomes Reveals Hidden Associations with Chronic Diseases.</title>
        <authorList>
            <person name="Tisza M.J."/>
            <person name="Buck C.B."/>
        </authorList>
    </citation>
    <scope>NUCLEOTIDE SEQUENCE</scope>
    <source>
        <strain evidence="1">CtkfK18</strain>
    </source>
</reference>
<name>A0A8S5VGE2_9CAUD</name>
<accession>A0A8S5VGE2</accession>
<proteinExistence type="predicted"/>
<evidence type="ECO:0000313" key="1">
    <source>
        <dbReference type="EMBL" id="DAG05849.1"/>
    </source>
</evidence>
<organism evidence="1">
    <name type="scientific">Myoviridae sp. ctkfK18</name>
    <dbReference type="NCBI Taxonomy" id="2825165"/>
    <lineage>
        <taxon>Viruses</taxon>
        <taxon>Duplodnaviria</taxon>
        <taxon>Heunggongvirae</taxon>
        <taxon>Uroviricota</taxon>
        <taxon>Caudoviricetes</taxon>
    </lineage>
</organism>